<accession>L9KTG8</accession>
<evidence type="ECO:0000256" key="1">
    <source>
        <dbReference type="SAM" id="MobiDB-lite"/>
    </source>
</evidence>
<evidence type="ECO:0000313" key="3">
    <source>
        <dbReference type="Proteomes" id="UP000011518"/>
    </source>
</evidence>
<dbReference type="Proteomes" id="UP000011518">
    <property type="component" value="Unassembled WGS sequence"/>
</dbReference>
<organism evidence="2 3">
    <name type="scientific">Tupaia chinensis</name>
    <name type="common">Chinese tree shrew</name>
    <name type="synonym">Tupaia belangeri chinensis</name>
    <dbReference type="NCBI Taxonomy" id="246437"/>
    <lineage>
        <taxon>Eukaryota</taxon>
        <taxon>Metazoa</taxon>
        <taxon>Chordata</taxon>
        <taxon>Craniata</taxon>
        <taxon>Vertebrata</taxon>
        <taxon>Euteleostomi</taxon>
        <taxon>Mammalia</taxon>
        <taxon>Eutheria</taxon>
        <taxon>Euarchontoglires</taxon>
        <taxon>Scandentia</taxon>
        <taxon>Tupaiidae</taxon>
        <taxon>Tupaia</taxon>
    </lineage>
</organism>
<dbReference type="AlphaFoldDB" id="L9KTG8"/>
<keyword evidence="3" id="KW-1185">Reference proteome</keyword>
<reference evidence="3" key="2">
    <citation type="journal article" date="2013" name="Nat. Commun.">
        <title>Genome of the Chinese tree shrew.</title>
        <authorList>
            <person name="Fan Y."/>
            <person name="Huang Z.Y."/>
            <person name="Cao C.C."/>
            <person name="Chen C.S."/>
            <person name="Chen Y.X."/>
            <person name="Fan D.D."/>
            <person name="He J."/>
            <person name="Hou H.L."/>
            <person name="Hu L."/>
            <person name="Hu X.T."/>
            <person name="Jiang X.T."/>
            <person name="Lai R."/>
            <person name="Lang Y.S."/>
            <person name="Liang B."/>
            <person name="Liao S.G."/>
            <person name="Mu D."/>
            <person name="Ma Y.Y."/>
            <person name="Niu Y.Y."/>
            <person name="Sun X.Q."/>
            <person name="Xia J.Q."/>
            <person name="Xiao J."/>
            <person name="Xiong Z.Q."/>
            <person name="Xu L."/>
            <person name="Yang L."/>
            <person name="Zhang Y."/>
            <person name="Zhao W."/>
            <person name="Zhao X.D."/>
            <person name="Zheng Y.T."/>
            <person name="Zhou J.M."/>
            <person name="Zhu Y.B."/>
            <person name="Zhang G.J."/>
            <person name="Wang J."/>
            <person name="Yao Y.G."/>
        </authorList>
    </citation>
    <scope>NUCLEOTIDE SEQUENCE [LARGE SCALE GENOMIC DNA]</scope>
</reference>
<reference evidence="3" key="1">
    <citation type="submission" date="2012-07" db="EMBL/GenBank/DDBJ databases">
        <title>Genome of the Chinese tree shrew, a rising model animal genetically related to primates.</title>
        <authorList>
            <person name="Zhang G."/>
            <person name="Fan Y."/>
            <person name="Yao Y."/>
            <person name="Huang Z."/>
        </authorList>
    </citation>
    <scope>NUCLEOTIDE SEQUENCE [LARGE SCALE GENOMIC DNA]</scope>
</reference>
<proteinExistence type="predicted"/>
<evidence type="ECO:0000313" key="2">
    <source>
        <dbReference type="EMBL" id="ELW64472.1"/>
    </source>
</evidence>
<dbReference type="EMBL" id="KB320728">
    <property type="protein sequence ID" value="ELW64472.1"/>
    <property type="molecule type" value="Genomic_DNA"/>
</dbReference>
<protein>
    <submittedName>
        <fullName evidence="2">Uncharacterized protein</fullName>
    </submittedName>
</protein>
<dbReference type="InParanoid" id="L9KTG8"/>
<feature type="compositionally biased region" description="Polar residues" evidence="1">
    <location>
        <begin position="29"/>
        <end position="41"/>
    </location>
</feature>
<name>L9KTG8_TUPCH</name>
<gene>
    <name evidence="2" type="ORF">TREES_T100014027</name>
</gene>
<sequence>MSDEPQLQRRKSKHGEVWTKHPGGGTGSGSANKQLLHSDTSPVAPRQALQPDFPQQIDMREISADEHEPDSPLRCNENYRCSRNAAARRTSQQGPALLLLSMN</sequence>
<feature type="region of interest" description="Disordered" evidence="1">
    <location>
        <begin position="1"/>
        <end position="48"/>
    </location>
</feature>